<organism evidence="2 3">
    <name type="scientific">Elysia crispata</name>
    <name type="common">lettuce slug</name>
    <dbReference type="NCBI Taxonomy" id="231223"/>
    <lineage>
        <taxon>Eukaryota</taxon>
        <taxon>Metazoa</taxon>
        <taxon>Spiralia</taxon>
        <taxon>Lophotrochozoa</taxon>
        <taxon>Mollusca</taxon>
        <taxon>Gastropoda</taxon>
        <taxon>Heterobranchia</taxon>
        <taxon>Euthyneura</taxon>
        <taxon>Panpulmonata</taxon>
        <taxon>Sacoglossa</taxon>
        <taxon>Placobranchoidea</taxon>
        <taxon>Plakobranchidae</taxon>
        <taxon>Elysia</taxon>
    </lineage>
</organism>
<dbReference type="Proteomes" id="UP001283361">
    <property type="component" value="Unassembled WGS sequence"/>
</dbReference>
<proteinExistence type="predicted"/>
<feature type="compositionally biased region" description="Basic and acidic residues" evidence="1">
    <location>
        <begin position="93"/>
        <end position="104"/>
    </location>
</feature>
<gene>
    <name evidence="2" type="ORF">RRG08_011765</name>
</gene>
<evidence type="ECO:0000256" key="1">
    <source>
        <dbReference type="SAM" id="MobiDB-lite"/>
    </source>
</evidence>
<feature type="region of interest" description="Disordered" evidence="1">
    <location>
        <begin position="80"/>
        <end position="130"/>
    </location>
</feature>
<reference evidence="2" key="1">
    <citation type="journal article" date="2023" name="G3 (Bethesda)">
        <title>A reference genome for the long-term kleptoplast-retaining sea slug Elysia crispata morphotype clarki.</title>
        <authorList>
            <person name="Eastman K.E."/>
            <person name="Pendleton A.L."/>
            <person name="Shaikh M.A."/>
            <person name="Suttiyut T."/>
            <person name="Ogas R."/>
            <person name="Tomko P."/>
            <person name="Gavelis G."/>
            <person name="Widhalm J.R."/>
            <person name="Wisecaver J.H."/>
        </authorList>
    </citation>
    <scope>NUCLEOTIDE SEQUENCE</scope>
    <source>
        <strain evidence="2">ECLA1</strain>
    </source>
</reference>
<comment type="caution">
    <text evidence="2">The sequence shown here is derived from an EMBL/GenBank/DDBJ whole genome shotgun (WGS) entry which is preliminary data.</text>
</comment>
<sequence>MCEHFRSCVTVRSGRVWEVLSLGDSALIAGAIYSELSRCGMALHGAWSREHRAEQTALSRCGMALHGAWSMEQGAEQTALSRSGAKCQVGQEDNGKNDDGRRTEANLYLDPSQPEERLSLHSGSIECGAQ</sequence>
<keyword evidence="3" id="KW-1185">Reference proteome</keyword>
<evidence type="ECO:0000313" key="2">
    <source>
        <dbReference type="EMBL" id="KAK3773765.1"/>
    </source>
</evidence>
<dbReference type="EMBL" id="JAWDGP010003510">
    <property type="protein sequence ID" value="KAK3773765.1"/>
    <property type="molecule type" value="Genomic_DNA"/>
</dbReference>
<dbReference type="AlphaFoldDB" id="A0AAE0ZQL3"/>
<name>A0AAE0ZQL3_9GAST</name>
<evidence type="ECO:0000313" key="3">
    <source>
        <dbReference type="Proteomes" id="UP001283361"/>
    </source>
</evidence>
<protein>
    <submittedName>
        <fullName evidence="2">Uncharacterized protein</fullName>
    </submittedName>
</protein>
<accession>A0AAE0ZQL3</accession>